<proteinExistence type="predicted"/>
<organism evidence="2 3">
    <name type="scientific">Dorcoceras hygrometricum</name>
    <dbReference type="NCBI Taxonomy" id="472368"/>
    <lineage>
        <taxon>Eukaryota</taxon>
        <taxon>Viridiplantae</taxon>
        <taxon>Streptophyta</taxon>
        <taxon>Embryophyta</taxon>
        <taxon>Tracheophyta</taxon>
        <taxon>Spermatophyta</taxon>
        <taxon>Magnoliopsida</taxon>
        <taxon>eudicotyledons</taxon>
        <taxon>Gunneridae</taxon>
        <taxon>Pentapetalae</taxon>
        <taxon>asterids</taxon>
        <taxon>lamiids</taxon>
        <taxon>Lamiales</taxon>
        <taxon>Gesneriaceae</taxon>
        <taxon>Didymocarpoideae</taxon>
        <taxon>Trichosporeae</taxon>
        <taxon>Loxocarpinae</taxon>
        <taxon>Dorcoceras</taxon>
    </lineage>
</organism>
<feature type="region of interest" description="Disordered" evidence="1">
    <location>
        <begin position="86"/>
        <end position="108"/>
    </location>
</feature>
<evidence type="ECO:0000313" key="2">
    <source>
        <dbReference type="EMBL" id="KZV49329.1"/>
    </source>
</evidence>
<reference evidence="2 3" key="1">
    <citation type="journal article" date="2015" name="Proc. Natl. Acad. Sci. U.S.A.">
        <title>The resurrection genome of Boea hygrometrica: A blueprint for survival of dehydration.</title>
        <authorList>
            <person name="Xiao L."/>
            <person name="Yang G."/>
            <person name="Zhang L."/>
            <person name="Yang X."/>
            <person name="Zhao S."/>
            <person name="Ji Z."/>
            <person name="Zhou Q."/>
            <person name="Hu M."/>
            <person name="Wang Y."/>
            <person name="Chen M."/>
            <person name="Xu Y."/>
            <person name="Jin H."/>
            <person name="Xiao X."/>
            <person name="Hu G."/>
            <person name="Bao F."/>
            <person name="Hu Y."/>
            <person name="Wan P."/>
            <person name="Li L."/>
            <person name="Deng X."/>
            <person name="Kuang T."/>
            <person name="Xiang C."/>
            <person name="Zhu J.K."/>
            <person name="Oliver M.J."/>
            <person name="He Y."/>
        </authorList>
    </citation>
    <scope>NUCLEOTIDE SEQUENCE [LARGE SCALE GENOMIC DNA]</scope>
    <source>
        <strain evidence="3">cv. XS01</strain>
    </source>
</reference>
<dbReference type="AlphaFoldDB" id="A0A2Z7CXD6"/>
<dbReference type="EMBL" id="KQ993070">
    <property type="protein sequence ID" value="KZV49329.1"/>
    <property type="molecule type" value="Genomic_DNA"/>
</dbReference>
<protein>
    <submittedName>
        <fullName evidence="2">Uncharacterized protein</fullName>
    </submittedName>
</protein>
<name>A0A2Z7CXD6_9LAMI</name>
<keyword evidence="3" id="KW-1185">Reference proteome</keyword>
<feature type="compositionally biased region" description="Polar residues" evidence="1">
    <location>
        <begin position="1"/>
        <end position="13"/>
    </location>
</feature>
<dbReference type="OrthoDB" id="1741306at2759"/>
<sequence>MTSHNQDIQLRHNTPHDNSQDLTGNPMAVDLTNIDQVQEQILSRVPVAGAEATNAQYVQPDPVIHRVTPDAQYASTTHQLISDSNLEQQSPQLESDAPADNANHQLTSDNPDATIHGFLGCSSAIFETALVELFHNASVEDGVVVSTIQGKPVAILGELFSSTFAFPLEGLSDLHEVPQDLVLEARRAFSYDGKLVSTSCSWMTAIYAGIPVNWSKILFKVLKDMVTPGSKKARGFAVQTCIVLKGNPDLELVELKEFPPLKILTANTVGKYIAINKNIVVEDVEDEPVMEKKAEKKKVVCKKRPAPTVVSPVVKRKRTSRRTTPVATELTLVAVAQEAVPIQMISAVTPPAPKRKAPKRRLQLPTGSDDEIVEKESDVDDDIFGVEQPSKTTDEESMSIEDLMKQIPDDAMIPSVTAEGPTRIKFGLGIQIPGVNEVDPYIASLPQIAATDKGKEPLVLREQVMEDVNKFVNSFSLRRLAVYHSPSPISKPSIYQGADPTASVVQADTALVATEPDVQIQHVSVTTDPAIQLTENPNPDTPGSGILSQQHPLQFLTLHVQAPLLILTCASLLMIFLKFNESKELNSRKGSPSRMQAGSARDWVFSSGRKVKRFQFSFGYTSSAGGYYTITGSAQLEGTVPARDKSAQLVGTVPARKISKQISSAYPTVTKSRSNYHRLSVQSHIQNSTAHLN</sequence>
<feature type="region of interest" description="Disordered" evidence="1">
    <location>
        <begin position="1"/>
        <end position="26"/>
    </location>
</feature>
<evidence type="ECO:0000256" key="1">
    <source>
        <dbReference type="SAM" id="MobiDB-lite"/>
    </source>
</evidence>
<evidence type="ECO:0000313" key="3">
    <source>
        <dbReference type="Proteomes" id="UP000250235"/>
    </source>
</evidence>
<accession>A0A2Z7CXD6</accession>
<gene>
    <name evidence="2" type="ORF">F511_22668</name>
</gene>
<dbReference type="Proteomes" id="UP000250235">
    <property type="component" value="Unassembled WGS sequence"/>
</dbReference>